<dbReference type="STRING" id="930990.A0A067MCA3"/>
<reference evidence="2" key="1">
    <citation type="journal article" date="2014" name="Proc. Natl. Acad. Sci. U.S.A.">
        <title>Extensive sampling of basidiomycete genomes demonstrates inadequacy of the white-rot/brown-rot paradigm for wood decay fungi.</title>
        <authorList>
            <person name="Riley R."/>
            <person name="Salamov A.A."/>
            <person name="Brown D.W."/>
            <person name="Nagy L.G."/>
            <person name="Floudas D."/>
            <person name="Held B.W."/>
            <person name="Levasseur A."/>
            <person name="Lombard V."/>
            <person name="Morin E."/>
            <person name="Otillar R."/>
            <person name="Lindquist E.A."/>
            <person name="Sun H."/>
            <person name="LaButti K.M."/>
            <person name="Schmutz J."/>
            <person name="Jabbour D."/>
            <person name="Luo H."/>
            <person name="Baker S.E."/>
            <person name="Pisabarro A.G."/>
            <person name="Walton J.D."/>
            <person name="Blanchette R.A."/>
            <person name="Henrissat B."/>
            <person name="Martin F."/>
            <person name="Cullen D."/>
            <person name="Hibbett D.S."/>
            <person name="Grigoriev I.V."/>
        </authorList>
    </citation>
    <scope>NUCLEOTIDE SEQUENCE [LARGE SCALE GENOMIC DNA]</scope>
    <source>
        <strain evidence="2">FD-172 SS1</strain>
    </source>
</reference>
<accession>A0A067MCA3</accession>
<name>A0A067MCA3_BOTB1</name>
<dbReference type="EMBL" id="KL198081">
    <property type="protein sequence ID" value="KDQ09226.1"/>
    <property type="molecule type" value="Genomic_DNA"/>
</dbReference>
<evidence type="ECO:0000313" key="2">
    <source>
        <dbReference type="Proteomes" id="UP000027195"/>
    </source>
</evidence>
<dbReference type="Proteomes" id="UP000027195">
    <property type="component" value="Unassembled WGS sequence"/>
</dbReference>
<organism evidence="1 2">
    <name type="scientific">Botryobasidium botryosum (strain FD-172 SS1)</name>
    <dbReference type="NCBI Taxonomy" id="930990"/>
    <lineage>
        <taxon>Eukaryota</taxon>
        <taxon>Fungi</taxon>
        <taxon>Dikarya</taxon>
        <taxon>Basidiomycota</taxon>
        <taxon>Agaricomycotina</taxon>
        <taxon>Agaricomycetes</taxon>
        <taxon>Cantharellales</taxon>
        <taxon>Botryobasidiaceae</taxon>
        <taxon>Botryobasidium</taxon>
    </lineage>
</organism>
<sequence>MHSLLSVSKISLFQPPKHTTKSYKTTQLSISSSLPPSIKMSQVDILTPTDAFSTGATAAGAVEAAERKSAEGAAAIDAIIATATAALEATSLAPPAEAAKSVPNGVAAPTKVSPAPAPVAPVEVTPTPAPVAPKIAAYGATDVSVIPDEPLEKWLRTHHNEESGEFLSVVQERSGINIDWSWGPFVLKLIIDFTSVTGEFGINIPFWGYKKLIDINGDLIAGIGAGFDIGIASGNIKLYLKGKQVILEIHAQAFGKSWDKTVVLVTL</sequence>
<dbReference type="OrthoDB" id="3177353at2759"/>
<evidence type="ECO:0000313" key="1">
    <source>
        <dbReference type="EMBL" id="KDQ09226.1"/>
    </source>
</evidence>
<dbReference type="InParanoid" id="A0A067MCA3"/>
<dbReference type="HOGENOM" id="CLU_091048_0_0_1"/>
<gene>
    <name evidence="1" type="ORF">BOTBODRAFT_69326</name>
</gene>
<protein>
    <submittedName>
        <fullName evidence="1">Uncharacterized protein</fullName>
    </submittedName>
</protein>
<proteinExistence type="predicted"/>
<dbReference type="AlphaFoldDB" id="A0A067MCA3"/>
<keyword evidence="2" id="KW-1185">Reference proteome</keyword>